<name>A0A418Q4X4_9CORY</name>
<proteinExistence type="predicted"/>
<dbReference type="CDD" id="cd04301">
    <property type="entry name" value="NAT_SF"/>
    <property type="match status" value="1"/>
</dbReference>
<dbReference type="EMBL" id="QXJK01000015">
    <property type="protein sequence ID" value="RIX33482.1"/>
    <property type="molecule type" value="Genomic_DNA"/>
</dbReference>
<feature type="region of interest" description="Disordered" evidence="1">
    <location>
        <begin position="212"/>
        <end position="231"/>
    </location>
</feature>
<dbReference type="Proteomes" id="UP000285278">
    <property type="component" value="Unassembled WGS sequence"/>
</dbReference>
<evidence type="ECO:0000256" key="1">
    <source>
        <dbReference type="SAM" id="MobiDB-lite"/>
    </source>
</evidence>
<accession>A0A418Q4X4</accession>
<dbReference type="InterPro" id="IPR056935">
    <property type="entry name" value="Rv0428c-like_C"/>
</dbReference>
<comment type="caution">
    <text evidence="3">The sequence shown here is derived from an EMBL/GenBank/DDBJ whole genome shotgun (WGS) entry which is preliminary data.</text>
</comment>
<dbReference type="InterPro" id="IPR000182">
    <property type="entry name" value="GNAT_dom"/>
</dbReference>
<feature type="domain" description="N-acetyltransferase" evidence="2">
    <location>
        <begin position="236"/>
        <end position="369"/>
    </location>
</feature>
<keyword evidence="3" id="KW-0808">Transferase</keyword>
<dbReference type="InterPro" id="IPR016181">
    <property type="entry name" value="Acyl_CoA_acyltransferase"/>
</dbReference>
<dbReference type="GO" id="GO:0016747">
    <property type="term" value="F:acyltransferase activity, transferring groups other than amino-acyl groups"/>
    <property type="evidence" value="ECO:0007669"/>
    <property type="project" value="InterPro"/>
</dbReference>
<dbReference type="PROSITE" id="PS51186">
    <property type="entry name" value="GNAT"/>
    <property type="match status" value="1"/>
</dbReference>
<evidence type="ECO:0000313" key="3">
    <source>
        <dbReference type="EMBL" id="RIX33482.1"/>
    </source>
</evidence>
<keyword evidence="4" id="KW-1185">Reference proteome</keyword>
<sequence>MNTSYTSYSAAAAGARRVPGLDFPISRRTDPVSVRPGTRVIVRRLLDTPDDHGHTVTDVIGTLVSTSPLRVRAHSPQDNLTAADDATDAQRTVEIDPRSVVVLKTLSTKPVRNRDIRAVEQAAAAAFPGKTNRMIGGWLARAGDGITERSNSAVPIGPEAATSALPLDEIHAFYREHDLPTQLLVPDRIGRAAENVAGERGPEIIVMTRDLKSTDAPDATNSPATRPPELPAGVEITVTDQPDEDWLSMYHFRGEPLPRHALELLCEHIDGTLGFARLTVDGQLAAITRGTITRGGEHTWLGYSAVEVAEDFRRQGLGTLLGRHMLYWGTAGGADGAYLDVISTNVAGRGLYHNLGFGEHHRHRSVRVG</sequence>
<organism evidence="3 4">
    <name type="scientific">Corynebacterium falsenii</name>
    <dbReference type="NCBI Taxonomy" id="108486"/>
    <lineage>
        <taxon>Bacteria</taxon>
        <taxon>Bacillati</taxon>
        <taxon>Actinomycetota</taxon>
        <taxon>Actinomycetes</taxon>
        <taxon>Mycobacteriales</taxon>
        <taxon>Corynebacteriaceae</taxon>
        <taxon>Corynebacterium</taxon>
    </lineage>
</organism>
<dbReference type="SUPFAM" id="SSF55729">
    <property type="entry name" value="Acyl-CoA N-acyltransferases (Nat)"/>
    <property type="match status" value="1"/>
</dbReference>
<dbReference type="Gene3D" id="3.40.630.30">
    <property type="match status" value="1"/>
</dbReference>
<evidence type="ECO:0000259" key="2">
    <source>
        <dbReference type="PROSITE" id="PS51186"/>
    </source>
</evidence>
<dbReference type="STRING" id="1451189.CFAL_01610"/>
<reference evidence="3 4" key="1">
    <citation type="submission" date="2018-09" db="EMBL/GenBank/DDBJ databases">
        <title>Optimization and identification of Corynebacterium falsenii FN1-14 from fish paste.</title>
        <authorList>
            <person name="Daroonpunt R."/>
            <person name="Tanasupawat S."/>
        </authorList>
    </citation>
    <scope>NUCLEOTIDE SEQUENCE [LARGE SCALE GENOMIC DNA]</scope>
    <source>
        <strain evidence="3 4">FN1-14</strain>
    </source>
</reference>
<evidence type="ECO:0000313" key="4">
    <source>
        <dbReference type="Proteomes" id="UP000285278"/>
    </source>
</evidence>
<dbReference type="OrthoDB" id="9775595at2"/>
<dbReference type="AlphaFoldDB" id="A0A418Q4X4"/>
<gene>
    <name evidence="3" type="ORF">D3M95_10405</name>
</gene>
<protein>
    <submittedName>
        <fullName evidence="3">GNAT family N-acetyltransferase</fullName>
    </submittedName>
</protein>
<dbReference type="Pfam" id="PF24553">
    <property type="entry name" value="Rv0428c_C"/>
    <property type="match status" value="1"/>
</dbReference>